<dbReference type="Pfam" id="PF13419">
    <property type="entry name" value="HAD_2"/>
    <property type="match status" value="1"/>
</dbReference>
<accession>A0A5N6MFJ0</accession>
<dbReference type="NCBIfam" id="TIGR01509">
    <property type="entry name" value="HAD-SF-IA-v3"/>
    <property type="match status" value="1"/>
</dbReference>
<protein>
    <submittedName>
        <fullName evidence="1">HAD-IA family hydrolase</fullName>
    </submittedName>
</protein>
<keyword evidence="2" id="KW-1185">Reference proteome</keyword>
<dbReference type="InterPro" id="IPR023214">
    <property type="entry name" value="HAD_sf"/>
</dbReference>
<dbReference type="InterPro" id="IPR036412">
    <property type="entry name" value="HAD-like_sf"/>
</dbReference>
<name>A0A5N6MFJ0_9MICC</name>
<dbReference type="AlphaFoldDB" id="A0A5N6MFJ0"/>
<dbReference type="GO" id="GO:0008967">
    <property type="term" value="F:phosphoglycolate phosphatase activity"/>
    <property type="evidence" value="ECO:0007669"/>
    <property type="project" value="TreeGrafter"/>
</dbReference>
<dbReference type="PANTHER" id="PTHR43434:SF16">
    <property type="entry name" value="BLL8046 PROTEIN"/>
    <property type="match status" value="1"/>
</dbReference>
<dbReference type="Gene3D" id="3.40.50.1000">
    <property type="entry name" value="HAD superfamily/HAD-like"/>
    <property type="match status" value="1"/>
</dbReference>
<reference evidence="1 2" key="1">
    <citation type="submission" date="2019-08" db="EMBL/GenBank/DDBJ databases">
        <title>Arthrobacter sp. nov., isolated from plateau pika and Tibetan wild ass.</title>
        <authorList>
            <person name="Ge Y."/>
        </authorList>
    </citation>
    <scope>NUCLEOTIDE SEQUENCE [LARGE SCALE GENOMIC DNA]</scope>
    <source>
        <strain evidence="1 2">785</strain>
    </source>
</reference>
<dbReference type="NCBIfam" id="TIGR01549">
    <property type="entry name" value="HAD-SF-IA-v1"/>
    <property type="match status" value="1"/>
</dbReference>
<gene>
    <name evidence="1" type="ORF">GD627_11590</name>
</gene>
<dbReference type="InterPro" id="IPR041492">
    <property type="entry name" value="HAD_2"/>
</dbReference>
<dbReference type="SFLD" id="SFLDS00003">
    <property type="entry name" value="Haloacid_Dehalogenase"/>
    <property type="match status" value="1"/>
</dbReference>
<evidence type="ECO:0000313" key="2">
    <source>
        <dbReference type="Proteomes" id="UP000326852"/>
    </source>
</evidence>
<proteinExistence type="predicted"/>
<dbReference type="GO" id="GO:0006281">
    <property type="term" value="P:DNA repair"/>
    <property type="evidence" value="ECO:0007669"/>
    <property type="project" value="TreeGrafter"/>
</dbReference>
<dbReference type="Gene3D" id="1.10.150.240">
    <property type="entry name" value="Putative phosphatase, domain 2"/>
    <property type="match status" value="1"/>
</dbReference>
<dbReference type="InterPro" id="IPR050155">
    <property type="entry name" value="HAD-like_hydrolase_sf"/>
</dbReference>
<dbReference type="EMBL" id="VTFX01000005">
    <property type="protein sequence ID" value="KAD3514950.1"/>
    <property type="molecule type" value="Genomic_DNA"/>
</dbReference>
<comment type="caution">
    <text evidence="1">The sequence shown here is derived from an EMBL/GenBank/DDBJ whole genome shotgun (WGS) entry which is preliminary data.</text>
</comment>
<dbReference type="InterPro" id="IPR023198">
    <property type="entry name" value="PGP-like_dom2"/>
</dbReference>
<evidence type="ECO:0000313" key="1">
    <source>
        <dbReference type="EMBL" id="KAD3514950.1"/>
    </source>
</evidence>
<dbReference type="SUPFAM" id="SSF56784">
    <property type="entry name" value="HAD-like"/>
    <property type="match status" value="1"/>
</dbReference>
<dbReference type="InterPro" id="IPR006439">
    <property type="entry name" value="HAD-SF_hydro_IA"/>
</dbReference>
<dbReference type="RefSeq" id="WP_152272628.1">
    <property type="nucleotide sequence ID" value="NZ_VTFX01000005.1"/>
</dbReference>
<dbReference type="PANTHER" id="PTHR43434">
    <property type="entry name" value="PHOSPHOGLYCOLATE PHOSPHATASE"/>
    <property type="match status" value="1"/>
</dbReference>
<organism evidence="1 2">
    <name type="scientific">Arthrobacter yangruifuii</name>
    <dbReference type="NCBI Taxonomy" id="2606616"/>
    <lineage>
        <taxon>Bacteria</taxon>
        <taxon>Bacillati</taxon>
        <taxon>Actinomycetota</taxon>
        <taxon>Actinomycetes</taxon>
        <taxon>Micrococcales</taxon>
        <taxon>Micrococcaceae</taxon>
        <taxon>Arthrobacter</taxon>
    </lineage>
</organism>
<dbReference type="Proteomes" id="UP000326852">
    <property type="component" value="Unassembled WGS sequence"/>
</dbReference>
<dbReference type="SFLD" id="SFLDG01129">
    <property type="entry name" value="C1.5:_HAD__Beta-PGM__Phosphata"/>
    <property type="match status" value="1"/>
</dbReference>
<keyword evidence="1" id="KW-0378">Hydrolase</keyword>
<dbReference type="GO" id="GO:0005829">
    <property type="term" value="C:cytosol"/>
    <property type="evidence" value="ECO:0007669"/>
    <property type="project" value="TreeGrafter"/>
</dbReference>
<sequence>MSSTGNGKRGVLFDVDGTLVDSNYLHAVAWWQAFRRMEHDVPMSAIHRAIGMGGDKLVEHLLGEDRNKDEDEQLDATHGAIFSTWWPSLRSFDGASDLLNACSDKDLTVVLASSASEAELKFLRTVIEADAAITGATSSSDAEASKPSPDILEAALEAGGLQAQDTIFVGDSVWDVKAAGKLSIPTIGVTCGGTSEAELREAGAQEVYENPRDLLAALDTSLLGQLIARS</sequence>